<dbReference type="PANTHER" id="PTHR43827:SF3">
    <property type="entry name" value="NADP-DEPENDENT OXIDOREDUCTASE DOMAIN-CONTAINING PROTEIN"/>
    <property type="match status" value="1"/>
</dbReference>
<dbReference type="InterPro" id="IPR020471">
    <property type="entry name" value="AKR"/>
</dbReference>
<dbReference type="PIRSF" id="PIRSF000097">
    <property type="entry name" value="AKR"/>
    <property type="match status" value="1"/>
</dbReference>
<sequence>MSYGHIADYTALNNGVTMPRFGLGTYKAAGEEVERAVEAALEMGYRSIDSAALYGNEAEVGRAIRNSGIVRKELFVTTKVWNDDQGYDETLRAFEKSREALGLEVIDLYLIHWPGLHKFKDTWRAMERLYQEGSVRAIGVSNFQIHHLESLMQTSETVPAVNQVELHPRLQQRKLRDYCVLNNIQIEAWAPLMKGMLNEDPVLKAIAGKYGKAVPQVILRWNLQHDIVTIPKSVTPSRIQQNCEIFDFELTAEEMERINAMDADQRIGRNPDEVMF</sequence>
<evidence type="ECO:0000256" key="3">
    <source>
        <dbReference type="ARBA" id="ARBA00023002"/>
    </source>
</evidence>
<dbReference type="Proteomes" id="UP000367750">
    <property type="component" value="Unassembled WGS sequence"/>
</dbReference>
<dbReference type="Pfam" id="PF00248">
    <property type="entry name" value="Aldo_ket_red"/>
    <property type="match status" value="1"/>
</dbReference>
<dbReference type="FunFam" id="3.20.20.100:FF:000015">
    <property type="entry name" value="Oxidoreductase, aldo/keto reductase family"/>
    <property type="match status" value="1"/>
</dbReference>
<accession>A0A5J5G1Q7</accession>
<dbReference type="OrthoDB" id="9804790at2"/>
<dbReference type="InterPro" id="IPR023210">
    <property type="entry name" value="NADP_OxRdtase_dom"/>
</dbReference>
<dbReference type="RefSeq" id="WP_150459229.1">
    <property type="nucleotide sequence ID" value="NZ_VYKK01000022.1"/>
</dbReference>
<dbReference type="SUPFAM" id="SSF51430">
    <property type="entry name" value="NAD(P)-linked oxidoreductase"/>
    <property type="match status" value="1"/>
</dbReference>
<evidence type="ECO:0000259" key="7">
    <source>
        <dbReference type="Pfam" id="PF00248"/>
    </source>
</evidence>
<dbReference type="AlphaFoldDB" id="A0A5J5G1Q7"/>
<keyword evidence="3" id="KW-0560">Oxidoreductase</keyword>
<dbReference type="PANTHER" id="PTHR43827">
    <property type="entry name" value="2,5-DIKETO-D-GLUCONIC ACID REDUCTASE"/>
    <property type="match status" value="1"/>
</dbReference>
<organism evidence="8 9">
    <name type="scientific">Paenibacillus spiritus</name>
    <dbReference type="NCBI Taxonomy" id="2496557"/>
    <lineage>
        <taxon>Bacteria</taxon>
        <taxon>Bacillati</taxon>
        <taxon>Bacillota</taxon>
        <taxon>Bacilli</taxon>
        <taxon>Bacillales</taxon>
        <taxon>Paenibacillaceae</taxon>
        <taxon>Paenibacillus</taxon>
    </lineage>
</organism>
<evidence type="ECO:0000313" key="9">
    <source>
        <dbReference type="Proteomes" id="UP000367750"/>
    </source>
</evidence>
<dbReference type="PROSITE" id="PS00798">
    <property type="entry name" value="ALDOKETO_REDUCTASE_1"/>
    <property type="match status" value="1"/>
</dbReference>
<dbReference type="InterPro" id="IPR018170">
    <property type="entry name" value="Aldo/ket_reductase_CS"/>
</dbReference>
<name>A0A5J5G1Q7_9BACL</name>
<dbReference type="GO" id="GO:0016616">
    <property type="term" value="F:oxidoreductase activity, acting on the CH-OH group of donors, NAD or NADP as acceptor"/>
    <property type="evidence" value="ECO:0007669"/>
    <property type="project" value="UniProtKB-ARBA"/>
</dbReference>
<feature type="domain" description="NADP-dependent oxidoreductase" evidence="7">
    <location>
        <begin position="23"/>
        <end position="262"/>
    </location>
</feature>
<keyword evidence="9" id="KW-1185">Reference proteome</keyword>
<comment type="similarity">
    <text evidence="1">Belongs to the aldo/keto reductase family.</text>
</comment>
<dbReference type="InterPro" id="IPR036812">
    <property type="entry name" value="NAD(P)_OxRdtase_dom_sf"/>
</dbReference>
<evidence type="ECO:0000256" key="5">
    <source>
        <dbReference type="PIRSR" id="PIRSR000097-2"/>
    </source>
</evidence>
<reference evidence="8 9" key="1">
    <citation type="submission" date="2019-09" db="EMBL/GenBank/DDBJ databases">
        <title>Bacillus ochoae sp. nov., Paenibacillus whitsoniae sp. nov., Paenibacillus spiritus sp. nov. Isolated from the Mars Exploration Rover during spacecraft assembly.</title>
        <authorList>
            <person name="Seuylemezian A."/>
            <person name="Vaishampayan P."/>
        </authorList>
    </citation>
    <scope>NUCLEOTIDE SEQUENCE [LARGE SCALE GENOMIC DNA]</scope>
    <source>
        <strain evidence="8 9">MER_111</strain>
    </source>
</reference>
<dbReference type="PRINTS" id="PR00069">
    <property type="entry name" value="ALDKETRDTASE"/>
</dbReference>
<protein>
    <submittedName>
        <fullName evidence="8">Aldo/keto reductase</fullName>
    </submittedName>
</protein>
<evidence type="ECO:0000256" key="2">
    <source>
        <dbReference type="ARBA" id="ARBA00022857"/>
    </source>
</evidence>
<feature type="site" description="Lowers pKa of active site Tyr" evidence="6">
    <location>
        <position position="79"/>
    </location>
</feature>
<proteinExistence type="inferred from homology"/>
<gene>
    <name evidence="8" type="ORF">F4V43_15855</name>
</gene>
<dbReference type="EMBL" id="VYKK01000022">
    <property type="protein sequence ID" value="KAA8999797.1"/>
    <property type="molecule type" value="Genomic_DNA"/>
</dbReference>
<dbReference type="Gene3D" id="3.20.20.100">
    <property type="entry name" value="NADP-dependent oxidoreductase domain"/>
    <property type="match status" value="1"/>
</dbReference>
<feature type="active site" description="Proton donor" evidence="4">
    <location>
        <position position="54"/>
    </location>
</feature>
<evidence type="ECO:0000256" key="4">
    <source>
        <dbReference type="PIRSR" id="PIRSR000097-1"/>
    </source>
</evidence>
<evidence type="ECO:0000256" key="1">
    <source>
        <dbReference type="ARBA" id="ARBA00007905"/>
    </source>
</evidence>
<evidence type="ECO:0000256" key="6">
    <source>
        <dbReference type="PIRSR" id="PIRSR000097-3"/>
    </source>
</evidence>
<dbReference type="PROSITE" id="PS00063">
    <property type="entry name" value="ALDOKETO_REDUCTASE_3"/>
    <property type="match status" value="1"/>
</dbReference>
<dbReference type="PROSITE" id="PS00062">
    <property type="entry name" value="ALDOKETO_REDUCTASE_2"/>
    <property type="match status" value="1"/>
</dbReference>
<comment type="caution">
    <text evidence="8">The sequence shown here is derived from an EMBL/GenBank/DDBJ whole genome shotgun (WGS) entry which is preliminary data.</text>
</comment>
<keyword evidence="2" id="KW-0521">NADP</keyword>
<feature type="binding site" evidence="5">
    <location>
        <position position="112"/>
    </location>
    <ligand>
        <name>substrate</name>
    </ligand>
</feature>
<evidence type="ECO:0000313" key="8">
    <source>
        <dbReference type="EMBL" id="KAA8999797.1"/>
    </source>
</evidence>